<dbReference type="InParanoid" id="A0A263HEC3"/>
<dbReference type="RefSeq" id="WP_094945924.1">
    <property type="nucleotide sequence ID" value="NZ_NLFK01000003.1"/>
</dbReference>
<keyword evidence="4" id="KW-1185">Reference proteome</keyword>
<dbReference type="InterPro" id="IPR014054">
    <property type="entry name" value="Phage_regulatory_Rha"/>
</dbReference>
<dbReference type="EMBL" id="UFSB01000001">
    <property type="protein sequence ID" value="SUU36048.1"/>
    <property type="molecule type" value="Genomic_DNA"/>
</dbReference>
<dbReference type="Proteomes" id="UP000215738">
    <property type="component" value="Unassembled WGS sequence"/>
</dbReference>
<evidence type="ECO:0000313" key="2">
    <source>
        <dbReference type="EMBL" id="OZN25249.1"/>
    </source>
</evidence>
<dbReference type="Proteomes" id="UP000254507">
    <property type="component" value="Unassembled WGS sequence"/>
</dbReference>
<reference evidence="2 4" key="1">
    <citation type="submission" date="2017-07" db="EMBL/GenBank/DDBJ databases">
        <title>Virulence factors identified in Actinobacillus seminis.</title>
        <authorList>
            <person name="Negrete-Abascal E."/>
            <person name="Vaca-Pacheco S."/>
            <person name="Montes-Garcia F."/>
            <person name="Leyto-Gil A.M."/>
            <person name="Fragoso-Garcia E."/>
            <person name="Carvente-Garcia R."/>
            <person name="Perez-Agueros S."/>
            <person name="Castelan-Sanchez H.G."/>
            <person name="Garcia-Molina A."/>
            <person name="Villamar T.E."/>
            <person name="Vazquez-Cruz C."/>
        </authorList>
    </citation>
    <scope>NUCLEOTIDE SEQUENCE [LARGE SCALE GENOMIC DNA]</scope>
    <source>
        <strain evidence="2 4">ATCC 15768</strain>
    </source>
</reference>
<feature type="domain" description="Bacteriophage P22 Orf201 C-terminal" evidence="1">
    <location>
        <begin position="119"/>
        <end position="169"/>
    </location>
</feature>
<dbReference type="AlphaFoldDB" id="A0A263HEC3"/>
<name>A0A263HEC3_9PAST</name>
<organism evidence="3 5">
    <name type="scientific">Actinobacillus seminis</name>
    <dbReference type="NCBI Taxonomy" id="722"/>
    <lineage>
        <taxon>Bacteria</taxon>
        <taxon>Pseudomonadati</taxon>
        <taxon>Pseudomonadota</taxon>
        <taxon>Gammaproteobacteria</taxon>
        <taxon>Pasteurellales</taxon>
        <taxon>Pasteurellaceae</taxon>
        <taxon>Actinobacillus</taxon>
    </lineage>
</organism>
<dbReference type="InterPro" id="IPR018877">
    <property type="entry name" value="Phage_P22_Orf201_C"/>
</dbReference>
<dbReference type="Pfam" id="PF10549">
    <property type="entry name" value="ORF11CD3"/>
    <property type="match status" value="1"/>
</dbReference>
<evidence type="ECO:0000259" key="1">
    <source>
        <dbReference type="Pfam" id="PF10549"/>
    </source>
</evidence>
<dbReference type="NCBIfam" id="TIGR02681">
    <property type="entry name" value="phage_pRha"/>
    <property type="match status" value="1"/>
</dbReference>
<evidence type="ECO:0000313" key="3">
    <source>
        <dbReference type="EMBL" id="SUU36048.1"/>
    </source>
</evidence>
<protein>
    <submittedName>
        <fullName evidence="3">Putative phage regulatory protein Rha family</fullName>
    </submittedName>
</protein>
<dbReference type="Pfam" id="PF09669">
    <property type="entry name" value="Phage_pRha"/>
    <property type="match status" value="1"/>
</dbReference>
<evidence type="ECO:0000313" key="5">
    <source>
        <dbReference type="Proteomes" id="UP000254507"/>
    </source>
</evidence>
<gene>
    <name evidence="2" type="ORF">CFY87_03640</name>
    <name evidence="3" type="ORF">NCTC10851_01082</name>
</gene>
<reference evidence="3 5" key="2">
    <citation type="submission" date="2018-06" db="EMBL/GenBank/DDBJ databases">
        <authorList>
            <consortium name="Pathogen Informatics"/>
            <person name="Doyle S."/>
        </authorList>
    </citation>
    <scope>NUCLEOTIDE SEQUENCE [LARGE SCALE GENOMIC DNA]</scope>
    <source>
        <strain evidence="3 5">NCTC10851</strain>
    </source>
</reference>
<accession>A0A263HEC3</accession>
<dbReference type="OrthoDB" id="79831at2"/>
<evidence type="ECO:0000313" key="4">
    <source>
        <dbReference type="Proteomes" id="UP000215738"/>
    </source>
</evidence>
<dbReference type="EMBL" id="NLFK01000003">
    <property type="protein sequence ID" value="OZN25249.1"/>
    <property type="molecule type" value="Genomic_DNA"/>
</dbReference>
<sequence length="179" mass="20702">MQLANPENFKQFIQVKDRKAVTTSEIVAKVFGKYHHHVIRDIREILENGDEEFNRTNFGLVEYIDKKGEKRPMFEMTKDGFMLLVMGYKTKKAMAIKISYIKAFNAMAEQVSQNGLTLLEQYYQAIGEHKAEKQLASFCGKALNEWKGKKPVLEGVIRIMEDKMQIELPLTELPKLTQI</sequence>
<proteinExistence type="predicted"/>